<keyword evidence="4" id="KW-0472">Membrane</keyword>
<reference evidence="7" key="2">
    <citation type="submission" date="2013-12" db="EMBL/GenBank/DDBJ databases">
        <title>Evolution of pathogenesis and genome organization in the Tremellales.</title>
        <authorList>
            <person name="Cuomo C."/>
            <person name="Litvintseva A."/>
            <person name="Heitman J."/>
            <person name="Chen Y."/>
            <person name="Sun S."/>
            <person name="Springer D."/>
            <person name="Dromer F."/>
            <person name="Young S."/>
            <person name="Zeng Q."/>
            <person name="Chapman S."/>
            <person name="Gujja S."/>
            <person name="Saif S."/>
            <person name="Birren B."/>
        </authorList>
    </citation>
    <scope>NUCLEOTIDE SEQUENCE [LARGE SCALE GENOMIC DNA]</scope>
    <source>
        <strain evidence="7">BCC8398</strain>
    </source>
</reference>
<evidence type="ECO:0000313" key="7">
    <source>
        <dbReference type="Proteomes" id="UP000092666"/>
    </source>
</evidence>
<evidence type="ECO:0000256" key="1">
    <source>
        <dbReference type="ARBA" id="ARBA00004141"/>
    </source>
</evidence>
<reference evidence="6 7" key="1">
    <citation type="submission" date="2013-07" db="EMBL/GenBank/DDBJ databases">
        <title>The Genome Sequence of Cryptococcus heveanensis BCC8398.</title>
        <authorList>
            <consortium name="The Broad Institute Genome Sequencing Platform"/>
            <person name="Cuomo C."/>
            <person name="Litvintseva A."/>
            <person name="Chen Y."/>
            <person name="Heitman J."/>
            <person name="Sun S."/>
            <person name="Springer D."/>
            <person name="Dromer F."/>
            <person name="Young S.K."/>
            <person name="Zeng Q."/>
            <person name="Gargeya S."/>
            <person name="Fitzgerald M."/>
            <person name="Abouelleil A."/>
            <person name="Alvarado L."/>
            <person name="Berlin A.M."/>
            <person name="Chapman S.B."/>
            <person name="Dewar J."/>
            <person name="Goldberg J."/>
            <person name="Griggs A."/>
            <person name="Gujja S."/>
            <person name="Hansen M."/>
            <person name="Howarth C."/>
            <person name="Imamovic A."/>
            <person name="Larimer J."/>
            <person name="McCowan C."/>
            <person name="Murphy C."/>
            <person name="Pearson M."/>
            <person name="Priest M."/>
            <person name="Roberts A."/>
            <person name="Saif S."/>
            <person name="Shea T."/>
            <person name="Sykes S."/>
            <person name="Wortman J."/>
            <person name="Nusbaum C."/>
            <person name="Birren B."/>
        </authorList>
    </citation>
    <scope>NUCLEOTIDE SEQUENCE [LARGE SCALE GENOMIC DNA]</scope>
    <source>
        <strain evidence="6 7">BCC8398</strain>
    </source>
</reference>
<sequence length="193" mass="20115">MLILIPSKGIPRCPKSREKSNISSTIRLTTACGTSLLGAISSSTANGSGRSGSPSWSTHTHIRSLRPPPPLFRSAPSCPDTAKIADLFSRPTAILISLVPYLVGTIAGSNNVQTVSAAQVSSTVGNTGLYFMQELIVADLTSIRWRGAVQGLLSLPFVTNAFVGADIATSIEAYSETAGDGDAGCAASSFWQR</sequence>
<dbReference type="Proteomes" id="UP000092666">
    <property type="component" value="Unassembled WGS sequence"/>
</dbReference>
<dbReference type="PANTHER" id="PTHR23501">
    <property type="entry name" value="MAJOR FACILITATOR SUPERFAMILY"/>
    <property type="match status" value="1"/>
</dbReference>
<dbReference type="OrthoDB" id="2241241at2759"/>
<keyword evidence="7" id="KW-1185">Reference proteome</keyword>
<comment type="subcellular location">
    <subcellularLocation>
        <location evidence="1">Membrane</location>
        <topology evidence="1">Multi-pass membrane protein</topology>
    </subcellularLocation>
</comment>
<feature type="region of interest" description="Disordered" evidence="5">
    <location>
        <begin position="43"/>
        <end position="70"/>
    </location>
</feature>
<dbReference type="PANTHER" id="PTHR23501:SF58">
    <property type="entry name" value="LOW AFFINITY HEME TRANSPORTER STR3"/>
    <property type="match status" value="1"/>
</dbReference>
<evidence type="ECO:0000313" key="6">
    <source>
        <dbReference type="EMBL" id="OCF32016.1"/>
    </source>
</evidence>
<evidence type="ECO:0000256" key="3">
    <source>
        <dbReference type="ARBA" id="ARBA00022989"/>
    </source>
</evidence>
<dbReference type="GO" id="GO:0022857">
    <property type="term" value="F:transmembrane transporter activity"/>
    <property type="evidence" value="ECO:0007669"/>
    <property type="project" value="TreeGrafter"/>
</dbReference>
<dbReference type="EMBL" id="KI669511">
    <property type="protein sequence ID" value="OCF32016.1"/>
    <property type="molecule type" value="Genomic_DNA"/>
</dbReference>
<feature type="compositionally biased region" description="Polar residues" evidence="5">
    <location>
        <begin position="43"/>
        <end position="59"/>
    </location>
</feature>
<dbReference type="Gene3D" id="1.20.1250.20">
    <property type="entry name" value="MFS general substrate transporter like domains"/>
    <property type="match status" value="1"/>
</dbReference>
<protein>
    <submittedName>
        <fullName evidence="6">Uncharacterized protein</fullName>
    </submittedName>
</protein>
<evidence type="ECO:0000256" key="5">
    <source>
        <dbReference type="SAM" id="MobiDB-lite"/>
    </source>
</evidence>
<accession>A0A1B9GLX5</accession>
<evidence type="ECO:0000256" key="4">
    <source>
        <dbReference type="ARBA" id="ARBA00023136"/>
    </source>
</evidence>
<name>A0A1B9GLX5_9TREE</name>
<organism evidence="6 7">
    <name type="scientific">Kwoniella heveanensis BCC8398</name>
    <dbReference type="NCBI Taxonomy" id="1296120"/>
    <lineage>
        <taxon>Eukaryota</taxon>
        <taxon>Fungi</taxon>
        <taxon>Dikarya</taxon>
        <taxon>Basidiomycota</taxon>
        <taxon>Agaricomycotina</taxon>
        <taxon>Tremellomycetes</taxon>
        <taxon>Tremellales</taxon>
        <taxon>Cryptococcaceae</taxon>
        <taxon>Kwoniella</taxon>
    </lineage>
</organism>
<keyword evidence="3" id="KW-1133">Transmembrane helix</keyword>
<dbReference type="SUPFAM" id="SSF103473">
    <property type="entry name" value="MFS general substrate transporter"/>
    <property type="match status" value="1"/>
</dbReference>
<proteinExistence type="predicted"/>
<dbReference type="InterPro" id="IPR036259">
    <property type="entry name" value="MFS_trans_sf"/>
</dbReference>
<evidence type="ECO:0000256" key="2">
    <source>
        <dbReference type="ARBA" id="ARBA00022692"/>
    </source>
</evidence>
<dbReference type="GO" id="GO:0005886">
    <property type="term" value="C:plasma membrane"/>
    <property type="evidence" value="ECO:0007669"/>
    <property type="project" value="TreeGrafter"/>
</dbReference>
<keyword evidence="2" id="KW-0812">Transmembrane</keyword>
<gene>
    <name evidence="6" type="ORF">I316_06402</name>
</gene>
<dbReference type="AlphaFoldDB" id="A0A1B9GLX5"/>